<gene>
    <name evidence="9" type="ordered locus">AciPR4_1397</name>
</gene>
<sequence length="1777" mass="190818">MRLPMFSSTARWSAGGWVCGTLAVALLCPPDRLWAQANNAATQQLLEKAHAMEARSRMDMAAQTWQQVLLADPNNTEALGGLARAAKMSGNNTLANTYLQRLRAINPNDPGIARAEGVMQQSAQLDKLNQAGKLAGAGNYAQAMTIYRQVFPNGPPPGDWSLAYYETESATDEGRPHAVAGLRGLVEKYPQDTRYQVALGRILTYNPRTRAEGRRLLQKHPQDPQAVEALKQSLVWDAQNPAAAADIRAYLQTHKDPALAEALRNTAANEARARKAGAGRVVTPEEAAMTQEERQRGAEEAAAYGALNAKNLEEAEARFKALLVKNSDDAQALAGMGYVRMNQSNFGGAISFLEQAKQDGSKDRGVDTALATSRFWYTMGEGSIALNENDLPTAEKNYRSALQMRPASPEAMEGLAGTLVKAQQPEAAVPVFEQYVRLKPASPAAWRGLFMAQYATGNAALALTTEKRIPSAVRTQLMRDPEFLRTLASAYSAVGRDADAQRILRSALELPFPSGGEGLKVETQLQYASLLQQANRMEQAAGLYRQVLVADPSNVPAWQGLVRVEHAAHSDALAQQTLETMPPTVYDQALRDPGFMTTAASVYQAQNKYDVAQALLEKAVSQQTTAGQKPSSALMTQLAGLYLQRNDAQKAYPIYRQILLEDPSRIDAWKGLLGALHTSGHDREALAQIQQIPVETRKHLEGDVDYLQTVGAVYNGLNQPAQAMVFLNRVQQKYAAAHSQAPADIDIQNAYLLFNGNNDTGLYRQLMVLGSRGDLTDEQRRSVQTIWALWAVRRANQASAQGYVKRPLAILNAAARAFPDNPGVIKALASGYLRAGLPKQATAIFKAQDMTSATASDYKSAVGAAIASGDLKDAETWLRFGLEQYPKDSQMLTLAAKFEQARGDSGRAADYYRASLAAMPPADPGAELADELSRPVAALRPPTVAQQQDLATLLAPGTDAATGPAGVAVVETVPEKPYLPSYGNAYGQAPVVLTPDGTPAGGALVPQYMVNPQYQQRMQQQQLQQQQQTQQPGKPRNTRLGDYVPTAGLEQPSVGAGSTDEVLTASSVMGDPQSLAYQREQIRRLTQQAQDSAFRGQVPGAVIASNAGDVYGPYIPYNSPDNSNPVPMFNAVAAPVQLAGTQSAPVEMYNAATTDVLPSTRNVPNAKGSRKGRSSHPEIAAAEAAEERRRQSDPGSRTLSSSPVSMMGQSSPPEDVDVAPVQQSQYAPNQTGRPAGLPAMETTNGVSGQGYPTQSQYSTTVQRQATDSYGQQYPQPRRGQTATRQLPRRIVRRAPVASSTSPGPAYAPLYYPAVPTALSGQGYPALGAPYPLGTVPTDAQLVQRNLPPLRGAFNPNGTPEVGPPLNERQQAELDLATLEASYSGWAGGSPSVRFRSGTPGMNRLLDFEAPIEATFVAGKTVRFSIIPKAIFLNSGTLDVASFANTTGTIPILGTLPANAVNQPAQQVASGVGGEIQMTAQNLGLAVGYTPYEFLVRNVTGRARWRPGGGHFTLFGERDSVKDTQLSYSGMYDPGSTTTVFAGNIWGGVISTGGGARFDFGDEKAGFYLSFDGAAVTGFHVLDNKKFEGTGGAYFRVAQFPGYGTLNVGGTLFGMHYDHNERGQTYGLGGYFSPDAYFLGAIPITFNGFHGTNWHYVLAGAVGIQTFQEDSAAYYPLDTSLQTGALSGCTLPAIAARTCGYYPVNSGTGANFDISAQASYRVNEHWFVGGFAKANNTNNYNTGTVGFSVHYMFRPQYATEDYPTGLFPVDGLRPLRVP</sequence>
<evidence type="ECO:0000256" key="6">
    <source>
        <dbReference type="PROSITE-ProRule" id="PRU00339"/>
    </source>
</evidence>
<dbReference type="PROSITE" id="PS50005">
    <property type="entry name" value="TPR"/>
    <property type="match status" value="1"/>
</dbReference>
<dbReference type="Pfam" id="PF05420">
    <property type="entry name" value="BCSC_C"/>
    <property type="match status" value="1"/>
</dbReference>
<dbReference type="eggNOG" id="COG0457">
    <property type="taxonomic scope" value="Bacteria"/>
</dbReference>
<evidence type="ECO:0000256" key="5">
    <source>
        <dbReference type="ARBA" id="ARBA00022916"/>
    </source>
</evidence>
<dbReference type="Pfam" id="PF14559">
    <property type="entry name" value="TPR_19"/>
    <property type="match status" value="1"/>
</dbReference>
<dbReference type="PANTHER" id="PTHR12558:SF33">
    <property type="entry name" value="BLL7664 PROTEIN"/>
    <property type="match status" value="1"/>
</dbReference>
<keyword evidence="5" id="KW-0135">Cellulose biosynthesis</keyword>
<keyword evidence="4 6" id="KW-0802">TPR repeat</keyword>
<feature type="compositionally biased region" description="Low complexity" evidence="7">
    <location>
        <begin position="1017"/>
        <end position="1031"/>
    </location>
</feature>
<evidence type="ECO:0000256" key="3">
    <source>
        <dbReference type="ARBA" id="ARBA00022737"/>
    </source>
</evidence>
<feature type="compositionally biased region" description="Low complexity" evidence="7">
    <location>
        <begin position="1200"/>
        <end position="1213"/>
    </location>
</feature>
<reference evidence="9 10" key="1">
    <citation type="journal article" date="2012" name="Stand. Genomic Sci.">
        <title>Complete genome sequence of Terriglobus saanensis type strain SP1PR4(T), an Acidobacteria from tundra soil.</title>
        <authorList>
            <person name="Rawat S.R."/>
            <person name="Mannisto M.K."/>
            <person name="Starovoytov V."/>
            <person name="Goodwin L."/>
            <person name="Nolan M."/>
            <person name="Hauser L."/>
            <person name="Land M."/>
            <person name="Davenport K.W."/>
            <person name="Woyke T."/>
            <person name="Haggblom M.M."/>
        </authorList>
    </citation>
    <scope>NUCLEOTIDE SEQUENCE</scope>
    <source>
        <strain evidence="10">ATCC BAA-1853 / DSM 23119 / SP1PR4</strain>
    </source>
</reference>
<dbReference type="GO" id="GO:0030244">
    <property type="term" value="P:cellulose biosynthetic process"/>
    <property type="evidence" value="ECO:0007669"/>
    <property type="project" value="UniProtKB-KW"/>
</dbReference>
<feature type="region of interest" description="Disordered" evidence="7">
    <location>
        <begin position="1017"/>
        <end position="1043"/>
    </location>
</feature>
<evidence type="ECO:0000313" key="10">
    <source>
        <dbReference type="Proteomes" id="UP000006844"/>
    </source>
</evidence>
<dbReference type="Proteomes" id="UP000006844">
    <property type="component" value="Chromosome"/>
</dbReference>
<dbReference type="InterPro" id="IPR011990">
    <property type="entry name" value="TPR-like_helical_dom_sf"/>
</dbReference>
<dbReference type="Pfam" id="PF13432">
    <property type="entry name" value="TPR_16"/>
    <property type="match status" value="1"/>
</dbReference>
<evidence type="ECO:0000259" key="8">
    <source>
        <dbReference type="Pfam" id="PF05420"/>
    </source>
</evidence>
<feature type="compositionally biased region" description="Polar residues" evidence="7">
    <location>
        <begin position="1221"/>
        <end position="1232"/>
    </location>
</feature>
<dbReference type="GO" id="GO:0019867">
    <property type="term" value="C:outer membrane"/>
    <property type="evidence" value="ECO:0007669"/>
    <property type="project" value="InterPro"/>
</dbReference>
<proteinExistence type="predicted"/>
<name>E8V0S9_TERSS</name>
<feature type="compositionally biased region" description="Polar residues" evidence="7">
    <location>
        <begin position="1241"/>
        <end position="1284"/>
    </location>
</feature>
<feature type="repeat" description="TPR" evidence="6">
    <location>
        <begin position="632"/>
        <end position="665"/>
    </location>
</feature>
<dbReference type="RefSeq" id="WP_013567953.1">
    <property type="nucleotide sequence ID" value="NC_014963.1"/>
</dbReference>
<evidence type="ECO:0000256" key="7">
    <source>
        <dbReference type="SAM" id="MobiDB-lite"/>
    </source>
</evidence>
<evidence type="ECO:0000256" key="4">
    <source>
        <dbReference type="ARBA" id="ARBA00022803"/>
    </source>
</evidence>
<dbReference type="KEGG" id="tsa:AciPR4_1397"/>
<keyword evidence="2" id="KW-0732">Signal</keyword>
<dbReference type="SUPFAM" id="SSF48452">
    <property type="entry name" value="TPR-like"/>
    <property type="match status" value="3"/>
</dbReference>
<dbReference type="SMART" id="SM00028">
    <property type="entry name" value="TPR"/>
    <property type="match status" value="7"/>
</dbReference>
<dbReference type="HOGENOM" id="CLU_001631_1_0_0"/>
<feature type="region of interest" description="Disordered" evidence="7">
    <location>
        <begin position="1157"/>
        <end position="1284"/>
    </location>
</feature>
<dbReference type="PANTHER" id="PTHR12558">
    <property type="entry name" value="CELL DIVISION CYCLE 16,23,27"/>
    <property type="match status" value="1"/>
</dbReference>
<dbReference type="Gene3D" id="1.25.40.10">
    <property type="entry name" value="Tetratricopeptide repeat domain"/>
    <property type="match status" value="5"/>
</dbReference>
<evidence type="ECO:0000256" key="2">
    <source>
        <dbReference type="ARBA" id="ARBA00022729"/>
    </source>
</evidence>
<dbReference type="OrthoDB" id="174989at2"/>
<organism evidence="9 10">
    <name type="scientific">Terriglobus saanensis (strain ATCC BAA-1853 / DSM 23119 / SP1PR4)</name>
    <dbReference type="NCBI Taxonomy" id="401053"/>
    <lineage>
        <taxon>Bacteria</taxon>
        <taxon>Pseudomonadati</taxon>
        <taxon>Acidobacteriota</taxon>
        <taxon>Terriglobia</taxon>
        <taxon>Terriglobales</taxon>
        <taxon>Acidobacteriaceae</taxon>
        <taxon>Terriglobus</taxon>
    </lineage>
</organism>
<feature type="domain" description="Cellulose synthase operon C C-terminal" evidence="8">
    <location>
        <begin position="1403"/>
        <end position="1753"/>
    </location>
</feature>
<comment type="pathway">
    <text evidence="1">Glycan metabolism; bacterial cellulose biosynthesis.</text>
</comment>
<dbReference type="InterPro" id="IPR019734">
    <property type="entry name" value="TPR_rpt"/>
</dbReference>
<evidence type="ECO:0000256" key="1">
    <source>
        <dbReference type="ARBA" id="ARBA00005186"/>
    </source>
</evidence>
<dbReference type="EMBL" id="CP002467">
    <property type="protein sequence ID" value="ADV82220.1"/>
    <property type="molecule type" value="Genomic_DNA"/>
</dbReference>
<evidence type="ECO:0000313" key="9">
    <source>
        <dbReference type="EMBL" id="ADV82220.1"/>
    </source>
</evidence>
<accession>E8V0S9</accession>
<protein>
    <submittedName>
        <fullName evidence="9">Cellulose synthase operon C domain protein</fullName>
    </submittedName>
</protein>
<keyword evidence="10" id="KW-1185">Reference proteome</keyword>
<dbReference type="STRING" id="401053.AciPR4_1397"/>
<dbReference type="UniPathway" id="UPA00694"/>
<dbReference type="InterPro" id="IPR008410">
    <property type="entry name" value="BCSC_C"/>
</dbReference>
<keyword evidence="3" id="KW-0677">Repeat</keyword>